<dbReference type="FunFam" id="3.30.830.10:FF:000013">
    <property type="entry name" value="Mitochondrial presequence protease"/>
    <property type="match status" value="1"/>
</dbReference>
<comment type="subcellular location">
    <subcellularLocation>
        <location evidence="2">Mitochondrion</location>
    </subcellularLocation>
</comment>
<dbReference type="InterPro" id="IPR007863">
    <property type="entry name" value="Peptidase_M16_C"/>
</dbReference>
<organism evidence="14 15">
    <name type="scientific">Paragonimus skrjabini miyazakii</name>
    <dbReference type="NCBI Taxonomy" id="59628"/>
    <lineage>
        <taxon>Eukaryota</taxon>
        <taxon>Metazoa</taxon>
        <taxon>Spiralia</taxon>
        <taxon>Lophotrochozoa</taxon>
        <taxon>Platyhelminthes</taxon>
        <taxon>Trematoda</taxon>
        <taxon>Digenea</taxon>
        <taxon>Plagiorchiida</taxon>
        <taxon>Troglotremata</taxon>
        <taxon>Troglotrematidae</taxon>
        <taxon>Paragonimus</taxon>
    </lineage>
</organism>
<evidence type="ECO:0000256" key="6">
    <source>
        <dbReference type="ARBA" id="ARBA00022723"/>
    </source>
</evidence>
<dbReference type="AlphaFoldDB" id="A0A8S9YR21"/>
<dbReference type="InterPro" id="IPR011249">
    <property type="entry name" value="Metalloenz_LuxS/M16"/>
</dbReference>
<dbReference type="FunFam" id="3.30.830.10:FF:000009">
    <property type="entry name" value="Presequence protease, mitochondrial"/>
    <property type="match status" value="1"/>
</dbReference>
<keyword evidence="15" id="KW-1185">Reference proteome</keyword>
<evidence type="ECO:0000256" key="2">
    <source>
        <dbReference type="ARBA" id="ARBA00004173"/>
    </source>
</evidence>
<evidence type="ECO:0000256" key="10">
    <source>
        <dbReference type="ARBA" id="ARBA00023049"/>
    </source>
</evidence>
<protein>
    <recommendedName>
        <fullName evidence="4">Presequence protease, mitochondrial</fullName>
    </recommendedName>
</protein>
<dbReference type="SUPFAM" id="SSF63411">
    <property type="entry name" value="LuxS/MPP-like metallohydrolase"/>
    <property type="match status" value="4"/>
</dbReference>
<dbReference type="EMBL" id="JTDE01002401">
    <property type="protein sequence ID" value="KAF7257415.1"/>
    <property type="molecule type" value="Genomic_DNA"/>
</dbReference>
<evidence type="ECO:0000259" key="13">
    <source>
        <dbReference type="SMART" id="SM01264"/>
    </source>
</evidence>
<dbReference type="GO" id="GO:0005759">
    <property type="term" value="C:mitochondrial matrix"/>
    <property type="evidence" value="ECO:0007669"/>
    <property type="project" value="TreeGrafter"/>
</dbReference>
<feature type="compositionally biased region" description="Basic and acidic residues" evidence="12">
    <location>
        <begin position="985"/>
        <end position="997"/>
    </location>
</feature>
<dbReference type="Pfam" id="PF00675">
    <property type="entry name" value="Peptidase_M16"/>
    <property type="match status" value="1"/>
</dbReference>
<dbReference type="PANTHER" id="PTHR43016:SF13">
    <property type="entry name" value="PRESEQUENCE PROTEASE, MITOCHONDRIAL"/>
    <property type="match status" value="1"/>
</dbReference>
<dbReference type="PANTHER" id="PTHR43016">
    <property type="entry name" value="PRESEQUENCE PROTEASE"/>
    <property type="match status" value="1"/>
</dbReference>
<proteinExistence type="inferred from homology"/>
<keyword evidence="8" id="KW-0862">Zinc</keyword>
<keyword evidence="10" id="KW-0482">Metalloprotease</keyword>
<dbReference type="Pfam" id="PF05193">
    <property type="entry name" value="Peptidase_M16_C"/>
    <property type="match status" value="1"/>
</dbReference>
<dbReference type="Proteomes" id="UP000822476">
    <property type="component" value="Unassembled WGS sequence"/>
</dbReference>
<dbReference type="FunFam" id="3.30.830.10:FF:000011">
    <property type="entry name" value="Presequence protease, mitochondrial"/>
    <property type="match status" value="1"/>
</dbReference>
<dbReference type="InterPro" id="IPR055130">
    <property type="entry name" value="PreP_C"/>
</dbReference>
<evidence type="ECO:0000256" key="5">
    <source>
        <dbReference type="ARBA" id="ARBA00022670"/>
    </source>
</evidence>
<keyword evidence="11" id="KW-0496">Mitochondrion</keyword>
<dbReference type="Pfam" id="PF22516">
    <property type="entry name" value="PreP_C"/>
    <property type="match status" value="1"/>
</dbReference>
<dbReference type="InterPro" id="IPR011765">
    <property type="entry name" value="Pept_M16_N"/>
</dbReference>
<sequence>MHKINPGKLVHGFHLNRSFEVPEFRLLVAELIHEKTKAKYWHLGREDANKTFSVQFRTSPRDNSGVSHILEHTALCGSQKYPVRDPFFNMLRRSQASFMNALTANDWTMYPFSTMNDADFQNLLRVYTDAVFKPKLNELDFMQEGWRLEPKNLSDPSCDLQIKGVVFNEMKGVFSNSLNRFGQTVQNKLLPETYGFVSGGHPESIPTLTWESLKEFHRLCYHPSNACFYTYGDVGLEWCLEYLENEYLQHYDALELNNHVPLEPAWDAPRTVELTCEPDPMSPDPDRQCIVSLSYRLEDIRNIYENFVLGLLSKLLLEGDNSPLYHGLIESGFGLDWAGGVCGMDQGARTTSLHVGIQGVRSTELTQFSQLTRDILNQTVRDGFPKERIEATLHQYELAVRHESARFGLNLIFALSHAVNHEVDVEQLLQIQNLIKRFRVDLETNPSLLQNMVQKYILDNPHTLLTTMRPDESWRAKQSQRDSELHSKITDAVSPSERAEWVAKSQKLLEQQQSEEDVSCLPCLRLLDIPMECRREPFTMTEAAGCPVQLNEAPTNKLVYFHGLADLSTLPKDLLIYVPLFCDLFPRLGADDFTYLEMDQAIDLHTGGLSLSAHVTPVLPTQTTTARNTSTAVSAHLSGYGLEEKMPKFFELWSKLLRAPTWSDKQRLTTLIMTSASGDWSANAIADSAHRFAMRRAAANLSATCRVHELWCGLEQAMLIKQLGNKLGKKGPETESVLNDLIERMVSIWKHIADSTRLRFSLHGDSDGLCASLPHLENLISSLPQTVPSASVNGSFVELAPLPQNAYIVMPYTVHYTGQAFSAPTYDSPDYAAFRVLAQLLGSKYLHREIREKGGAYGGRALAKPETFLLFSYRDPRAHGTLDTFRQALSWAQSAEFATQDLDEAKLSVFQELDQPVSAGSRGLTNFLHNIDDDLRQEHRSQLFSVGIDSLRTAAEQLLAHLPTSGRAVLGPVDSQDWPTNSTEMEQHSWERVDLRD</sequence>
<name>A0A8S9YR21_9TREM</name>
<dbReference type="OrthoDB" id="10250783at2759"/>
<evidence type="ECO:0000313" key="15">
    <source>
        <dbReference type="Proteomes" id="UP000822476"/>
    </source>
</evidence>
<dbReference type="SMART" id="SM01264">
    <property type="entry name" value="M16C_associated"/>
    <property type="match status" value="1"/>
</dbReference>
<evidence type="ECO:0000256" key="11">
    <source>
        <dbReference type="ARBA" id="ARBA00023128"/>
    </source>
</evidence>
<accession>A0A8S9YR21</accession>
<comment type="cofactor">
    <cofactor evidence="1">
        <name>Zn(2+)</name>
        <dbReference type="ChEBI" id="CHEBI:29105"/>
    </cofactor>
</comment>
<evidence type="ECO:0000256" key="9">
    <source>
        <dbReference type="ARBA" id="ARBA00022946"/>
    </source>
</evidence>
<gene>
    <name evidence="14" type="ORF">EG68_05705</name>
</gene>
<keyword evidence="7" id="KW-0378">Hydrolase</keyword>
<dbReference type="Gene3D" id="3.30.830.10">
    <property type="entry name" value="Metalloenzyme, LuxS/M16 peptidase-like"/>
    <property type="match status" value="4"/>
</dbReference>
<evidence type="ECO:0000256" key="3">
    <source>
        <dbReference type="ARBA" id="ARBA00007575"/>
    </source>
</evidence>
<reference evidence="14" key="1">
    <citation type="submission" date="2019-07" db="EMBL/GenBank/DDBJ databases">
        <title>Annotation for the trematode Paragonimus miyazaki's.</title>
        <authorList>
            <person name="Choi Y.-J."/>
        </authorList>
    </citation>
    <scope>NUCLEOTIDE SEQUENCE</scope>
    <source>
        <strain evidence="14">Japan</strain>
    </source>
</reference>
<evidence type="ECO:0000256" key="4">
    <source>
        <dbReference type="ARBA" id="ARBA00020167"/>
    </source>
</evidence>
<feature type="region of interest" description="Disordered" evidence="12">
    <location>
        <begin position="971"/>
        <end position="997"/>
    </location>
</feature>
<dbReference type="GO" id="GO:0016485">
    <property type="term" value="P:protein processing"/>
    <property type="evidence" value="ECO:0007669"/>
    <property type="project" value="TreeGrafter"/>
</dbReference>
<evidence type="ECO:0000313" key="14">
    <source>
        <dbReference type="EMBL" id="KAF7257415.1"/>
    </source>
</evidence>
<dbReference type="InterPro" id="IPR013578">
    <property type="entry name" value="Peptidase_M16C_assoc"/>
</dbReference>
<evidence type="ECO:0000256" key="7">
    <source>
        <dbReference type="ARBA" id="ARBA00022801"/>
    </source>
</evidence>
<dbReference type="GO" id="GO:0046872">
    <property type="term" value="F:metal ion binding"/>
    <property type="evidence" value="ECO:0007669"/>
    <property type="project" value="UniProtKB-KW"/>
</dbReference>
<comment type="caution">
    <text evidence="14">The sequence shown here is derived from an EMBL/GenBank/DDBJ whole genome shotgun (WGS) entry which is preliminary data.</text>
</comment>
<comment type="similarity">
    <text evidence="3">Belongs to the peptidase M16 family. PreP subfamily.</text>
</comment>
<keyword evidence="9" id="KW-0809">Transit peptide</keyword>
<keyword evidence="6" id="KW-0479">Metal-binding</keyword>
<evidence type="ECO:0000256" key="1">
    <source>
        <dbReference type="ARBA" id="ARBA00001947"/>
    </source>
</evidence>
<evidence type="ECO:0000256" key="8">
    <source>
        <dbReference type="ARBA" id="ARBA00022833"/>
    </source>
</evidence>
<evidence type="ECO:0000256" key="12">
    <source>
        <dbReference type="SAM" id="MobiDB-lite"/>
    </source>
</evidence>
<feature type="domain" description="Peptidase M16C associated" evidence="13">
    <location>
        <begin position="468"/>
        <end position="723"/>
    </location>
</feature>
<keyword evidence="5" id="KW-0645">Protease</keyword>
<dbReference type="GO" id="GO:0004222">
    <property type="term" value="F:metalloendopeptidase activity"/>
    <property type="evidence" value="ECO:0007669"/>
    <property type="project" value="TreeGrafter"/>
</dbReference>
<dbReference type="Pfam" id="PF08367">
    <property type="entry name" value="M16C_assoc"/>
    <property type="match status" value="1"/>
</dbReference>